<dbReference type="GO" id="GO:0032259">
    <property type="term" value="P:methylation"/>
    <property type="evidence" value="ECO:0007669"/>
    <property type="project" value="UniProtKB-KW"/>
</dbReference>
<feature type="region of interest" description="Disordered" evidence="3">
    <location>
        <begin position="293"/>
        <end position="316"/>
    </location>
</feature>
<dbReference type="SUPFAM" id="SSF53335">
    <property type="entry name" value="S-adenosyl-L-methionine-dependent methyltransferases"/>
    <property type="match status" value="1"/>
</dbReference>
<evidence type="ECO:0000313" key="6">
    <source>
        <dbReference type="Proteomes" id="UP001279642"/>
    </source>
</evidence>
<dbReference type="InterPro" id="IPR013216">
    <property type="entry name" value="Methyltransf_11"/>
</dbReference>
<keyword evidence="1 5" id="KW-0489">Methyltransferase</keyword>
<name>A0ABU5E808_9PROT</name>
<keyword evidence="2" id="KW-0808">Transferase</keyword>
<reference evidence="5 6" key="1">
    <citation type="journal article" date="2016" name="Antonie Van Leeuwenhoek">
        <title>Dongia soli sp. nov., isolated from soil from Dokdo, Korea.</title>
        <authorList>
            <person name="Kim D.U."/>
            <person name="Lee H."/>
            <person name="Kim H."/>
            <person name="Kim S.G."/>
            <person name="Ka J.O."/>
        </authorList>
    </citation>
    <scope>NUCLEOTIDE SEQUENCE [LARGE SCALE GENOMIC DNA]</scope>
    <source>
        <strain evidence="5 6">D78</strain>
    </source>
</reference>
<dbReference type="PANTHER" id="PTHR13090">
    <property type="entry name" value="ARGININE-HYDROXYLASE NDUFAF5, MITOCHONDRIAL"/>
    <property type="match status" value="1"/>
</dbReference>
<feature type="compositionally biased region" description="Polar residues" evidence="3">
    <location>
        <begin position="293"/>
        <end position="308"/>
    </location>
</feature>
<dbReference type="Pfam" id="PF08241">
    <property type="entry name" value="Methyltransf_11"/>
    <property type="match status" value="1"/>
</dbReference>
<dbReference type="RefSeq" id="WP_320507498.1">
    <property type="nucleotide sequence ID" value="NZ_JAXCLW010000001.1"/>
</dbReference>
<organism evidence="5 6">
    <name type="scientific">Dongia soli</name>
    <dbReference type="NCBI Taxonomy" id="600628"/>
    <lineage>
        <taxon>Bacteria</taxon>
        <taxon>Pseudomonadati</taxon>
        <taxon>Pseudomonadota</taxon>
        <taxon>Alphaproteobacteria</taxon>
        <taxon>Rhodospirillales</taxon>
        <taxon>Dongiaceae</taxon>
        <taxon>Dongia</taxon>
    </lineage>
</organism>
<gene>
    <name evidence="5" type="ORF">SMD27_06450</name>
</gene>
<protein>
    <submittedName>
        <fullName evidence="5">Methyltransferase domain-containing protein</fullName>
    </submittedName>
</protein>
<dbReference type="Gene3D" id="3.40.50.150">
    <property type="entry name" value="Vaccinia Virus protein VP39"/>
    <property type="match status" value="1"/>
</dbReference>
<evidence type="ECO:0000256" key="1">
    <source>
        <dbReference type="ARBA" id="ARBA00022603"/>
    </source>
</evidence>
<proteinExistence type="predicted"/>
<dbReference type="InterPro" id="IPR029063">
    <property type="entry name" value="SAM-dependent_MTases_sf"/>
</dbReference>
<sequence length="316" mass="34252">MTDPKTDQKPNSLSADLRETVPAKARVFDRALLRRRRDRRAGGFAAHDFLMAEVGERLLDRLDDVTRSFPLALDLGCHDGLLARLREGRGGVETFLQADLSMAMAGRAHLGGNPAFIADEEWLPVQAGAIDLILSNLNLHWVNDLPGALLQIHRALKPDGLFLGAMFGGNTLQELRDCLMRAELAETGGVSPRVSPFADVADAAALMQRAGFALPVVDSETITVTYPNMLKLLADLRGMGEANLVVDRLKRPTRRAVIAHAAALYAQDHAAPDGRLKATFQILFLTGWSPHQSQQQPLKPGSGQTSLTDVFGGGCH</sequence>
<dbReference type="GO" id="GO:0008168">
    <property type="term" value="F:methyltransferase activity"/>
    <property type="evidence" value="ECO:0007669"/>
    <property type="project" value="UniProtKB-KW"/>
</dbReference>
<keyword evidence="6" id="KW-1185">Reference proteome</keyword>
<dbReference type="CDD" id="cd02440">
    <property type="entry name" value="AdoMet_MTases"/>
    <property type="match status" value="1"/>
</dbReference>
<evidence type="ECO:0000259" key="4">
    <source>
        <dbReference type="Pfam" id="PF08241"/>
    </source>
</evidence>
<feature type="domain" description="Methyltransferase type 11" evidence="4">
    <location>
        <begin position="73"/>
        <end position="163"/>
    </location>
</feature>
<comment type="caution">
    <text evidence="5">The sequence shown here is derived from an EMBL/GenBank/DDBJ whole genome shotgun (WGS) entry which is preliminary data.</text>
</comment>
<dbReference type="EMBL" id="JAXCLW010000001">
    <property type="protein sequence ID" value="MDY0882475.1"/>
    <property type="molecule type" value="Genomic_DNA"/>
</dbReference>
<dbReference type="Proteomes" id="UP001279642">
    <property type="component" value="Unassembled WGS sequence"/>
</dbReference>
<accession>A0ABU5E808</accession>
<dbReference type="InterPro" id="IPR050602">
    <property type="entry name" value="Malonyl-ACP_OMT"/>
</dbReference>
<evidence type="ECO:0000256" key="2">
    <source>
        <dbReference type="ARBA" id="ARBA00022679"/>
    </source>
</evidence>
<evidence type="ECO:0000256" key="3">
    <source>
        <dbReference type="SAM" id="MobiDB-lite"/>
    </source>
</evidence>
<dbReference type="PANTHER" id="PTHR13090:SF1">
    <property type="entry name" value="ARGININE-HYDROXYLASE NDUFAF5, MITOCHONDRIAL"/>
    <property type="match status" value="1"/>
</dbReference>
<evidence type="ECO:0000313" key="5">
    <source>
        <dbReference type="EMBL" id="MDY0882475.1"/>
    </source>
</evidence>